<dbReference type="EMBL" id="GQ385961">
    <property type="protein sequence ID" value="ADF88283.1"/>
    <property type="molecule type" value="Genomic_DNA"/>
</dbReference>
<accession>D6MS62</accession>
<reference evidence="1" key="1">
    <citation type="journal article" date="2010" name="Microbiology (Mosc.)">
        <title>The cylindrospermopsin gene cluster of Aphanizomenon sp. 10E6: organization and recombination.</title>
        <authorList>
            <person name="Stuken A."/>
            <person name="Jakobsen K.S."/>
        </authorList>
    </citation>
    <scope>NUCLEOTIDE SEQUENCE</scope>
    <source>
        <strain evidence="1">10E6</strain>
    </source>
</reference>
<organism evidence="1">
    <name type="scientific">Aphanizomenon sp. 10E6</name>
    <dbReference type="NCBI Taxonomy" id="459664"/>
    <lineage>
        <taxon>Bacteria</taxon>
        <taxon>Bacillati</taxon>
        <taxon>Cyanobacteriota</taxon>
        <taxon>Cyanophyceae</taxon>
        <taxon>Nostocales</taxon>
        <taxon>Aphanizomenonaceae</taxon>
        <taxon>Aphanizomenon</taxon>
    </lineage>
</organism>
<sequence>MNGDPRKSEIAAAQTYFAIKTRMAETASVEVNQESLNAMITAALEKSLTPITQQLSEIQEQLQLVPGVKPKRSWTLPAFTPPEEVPPDYVQLEDGSWLSPEGYQSILKQSRRSLPWDIRRLDGSY</sequence>
<protein>
    <submittedName>
        <fullName evidence="1">Uncharacterized protein</fullName>
    </submittedName>
</protein>
<evidence type="ECO:0000313" key="1">
    <source>
        <dbReference type="EMBL" id="ADF88283.1"/>
    </source>
</evidence>
<dbReference type="AlphaFoldDB" id="D6MS62"/>
<name>D6MS62_9CYAN</name>
<proteinExistence type="predicted"/>